<proteinExistence type="predicted"/>
<dbReference type="InterPro" id="IPR008972">
    <property type="entry name" value="Cupredoxin"/>
</dbReference>
<keyword evidence="1" id="KW-0472">Membrane</keyword>
<feature type="transmembrane region" description="Helical" evidence="1">
    <location>
        <begin position="12"/>
        <end position="34"/>
    </location>
</feature>
<reference evidence="3" key="1">
    <citation type="submission" date="2017-09" db="EMBL/GenBank/DDBJ databases">
        <title>Depth-based differentiation of microbial function through sediment-hosted aquifers and enrichment of novel symbionts in the deep terrestrial subsurface.</title>
        <authorList>
            <person name="Probst A.J."/>
            <person name="Ladd B."/>
            <person name="Jarett J.K."/>
            <person name="Geller-Mcgrath D.E."/>
            <person name="Sieber C.M.K."/>
            <person name="Emerson J.B."/>
            <person name="Anantharaman K."/>
            <person name="Thomas B.C."/>
            <person name="Malmstrom R."/>
            <person name="Stieglmeier M."/>
            <person name="Klingl A."/>
            <person name="Woyke T."/>
            <person name="Ryan C.M."/>
            <person name="Banfield J.F."/>
        </authorList>
    </citation>
    <scope>NUCLEOTIDE SEQUENCE [LARGE SCALE GENOMIC DNA]</scope>
</reference>
<sequence length="165" mass="18355">MKLSKQLTTVTTLSKTLFAILFISLPLVGFLLGMEYQQKITPPIDYEAMREDVLFEFGIGATPHNNYIAYTSNGFEPNVKTFKAVTTYPNSTESGILVWENNSDEVVEIAVDPHPHHNGNRAITNGEFSLILEPNTAQALTITKTGTYTYHNERNLSQTGTVVVE</sequence>
<organism evidence="2 3">
    <name type="scientific">candidate division WWE3 bacterium CG_4_10_14_0_2_um_filter_41_14</name>
    <dbReference type="NCBI Taxonomy" id="1975072"/>
    <lineage>
        <taxon>Bacteria</taxon>
        <taxon>Katanobacteria</taxon>
    </lineage>
</organism>
<evidence type="ECO:0000256" key="1">
    <source>
        <dbReference type="SAM" id="Phobius"/>
    </source>
</evidence>
<comment type="caution">
    <text evidence="2">The sequence shown here is derived from an EMBL/GenBank/DDBJ whole genome shotgun (WGS) entry which is preliminary data.</text>
</comment>
<gene>
    <name evidence="2" type="ORF">COY32_01240</name>
</gene>
<protein>
    <recommendedName>
        <fullName evidence="4">EfeO-type cupredoxin-like domain-containing protein</fullName>
    </recommendedName>
</protein>
<evidence type="ECO:0000313" key="3">
    <source>
        <dbReference type="Proteomes" id="UP000228920"/>
    </source>
</evidence>
<evidence type="ECO:0008006" key="4">
    <source>
        <dbReference type="Google" id="ProtNLM"/>
    </source>
</evidence>
<keyword evidence="1" id="KW-1133">Transmembrane helix</keyword>
<keyword evidence="1" id="KW-0812">Transmembrane</keyword>
<dbReference type="AlphaFoldDB" id="A0A2M7TLA1"/>
<dbReference type="Gene3D" id="2.60.40.420">
    <property type="entry name" value="Cupredoxins - blue copper proteins"/>
    <property type="match status" value="1"/>
</dbReference>
<name>A0A2M7TLA1_UNCKA</name>
<accession>A0A2M7TLA1</accession>
<dbReference type="EMBL" id="PFNL01000034">
    <property type="protein sequence ID" value="PIZ47648.1"/>
    <property type="molecule type" value="Genomic_DNA"/>
</dbReference>
<evidence type="ECO:0000313" key="2">
    <source>
        <dbReference type="EMBL" id="PIZ47648.1"/>
    </source>
</evidence>
<dbReference type="Proteomes" id="UP000228920">
    <property type="component" value="Unassembled WGS sequence"/>
</dbReference>